<reference evidence="3" key="1">
    <citation type="submission" date="2022-10" db="EMBL/GenBank/DDBJ databases">
        <title>Genome assembly of Pristionchus species.</title>
        <authorList>
            <person name="Yoshida K."/>
            <person name="Sommer R.J."/>
        </authorList>
    </citation>
    <scope>NUCLEOTIDE SEQUENCE [LARGE SCALE GENOMIC DNA]</scope>
    <source>
        <strain evidence="3">RS5460</strain>
    </source>
</reference>
<name>A0AAN5CFI2_9BILA</name>
<proteinExistence type="predicted"/>
<feature type="region of interest" description="Disordered" evidence="1">
    <location>
        <begin position="404"/>
        <end position="459"/>
    </location>
</feature>
<dbReference type="AlphaFoldDB" id="A0AAN5CFI2"/>
<feature type="compositionally biased region" description="Basic and acidic residues" evidence="1">
    <location>
        <begin position="413"/>
        <end position="432"/>
    </location>
</feature>
<feature type="non-terminal residue" evidence="2">
    <location>
        <position position="1"/>
    </location>
</feature>
<feature type="compositionally biased region" description="Acidic residues" evidence="1">
    <location>
        <begin position="533"/>
        <end position="544"/>
    </location>
</feature>
<dbReference type="Proteomes" id="UP001328107">
    <property type="component" value="Unassembled WGS sequence"/>
</dbReference>
<sequence>LRRMKEVSPSDLPNHMYHELIDEGGNWRHHSKILSDTLLDELEQPLREAGIEIKKGHFTREEDRIIMDNFEKLKDELGYQEGEDPRMYAGFGMKEEPNVVADFVKRANQYHFNPRIGEKLLDRHLRPIRNRFIRLFDPKKLALQQPTHDSSFQLRQEGDGKNAFVVSEGKRCKMNERELKQVRDALKEHGADEGIVGKTGKKTLRYIRVARALHESMGDQWCSTAIQNSCRALASLDGHRLPKEKWPLFYTTLLSHVMKEEKRKSELELVELFEDEQFNWESQVPWLSIAVSRGVRHKKKALVKAWRRILPRLRELLAQYKQNGRLFVIYRLVECVLEVMKFEKKIKTISNANEEGDERRKHELVMIELEKMLVEKQRKTNYNFKCAHDIVRFDEGKLIPTYTINRSTNRTKQKTEKPTKQLSKERRSKREGVEEEPPTINTEEDEFGGPLEEPPWLHDGSVIEHDFGVLSDLEGDEDQEPINGAEGGSEDVPDETPKKEKKKKHKKLQSMNEEVEEGKEEVSTRNGERTQEEEMEGNGEEIDESSGKKDKKKKKKKRMRSTVIEEDTREGLEVPAELATPKKKKRKEEEAEEENGEL</sequence>
<dbReference type="EMBL" id="BTRK01000003">
    <property type="protein sequence ID" value="GMR44285.1"/>
    <property type="molecule type" value="Genomic_DNA"/>
</dbReference>
<protein>
    <submittedName>
        <fullName evidence="2">Uncharacterized protein</fullName>
    </submittedName>
</protein>
<feature type="compositionally biased region" description="Basic residues" evidence="1">
    <location>
        <begin position="549"/>
        <end position="560"/>
    </location>
</feature>
<gene>
    <name evidence="2" type="ORF">PMAYCL1PPCAC_14480</name>
</gene>
<feature type="non-terminal residue" evidence="2">
    <location>
        <position position="598"/>
    </location>
</feature>
<evidence type="ECO:0000313" key="3">
    <source>
        <dbReference type="Proteomes" id="UP001328107"/>
    </source>
</evidence>
<feature type="compositionally biased region" description="Acidic residues" evidence="1">
    <location>
        <begin position="433"/>
        <end position="447"/>
    </location>
</feature>
<keyword evidence="3" id="KW-1185">Reference proteome</keyword>
<accession>A0AAN5CFI2</accession>
<feature type="compositionally biased region" description="Basic and acidic residues" evidence="1">
    <location>
        <begin position="520"/>
        <end position="532"/>
    </location>
</feature>
<organism evidence="2 3">
    <name type="scientific">Pristionchus mayeri</name>
    <dbReference type="NCBI Taxonomy" id="1317129"/>
    <lineage>
        <taxon>Eukaryota</taxon>
        <taxon>Metazoa</taxon>
        <taxon>Ecdysozoa</taxon>
        <taxon>Nematoda</taxon>
        <taxon>Chromadorea</taxon>
        <taxon>Rhabditida</taxon>
        <taxon>Rhabditina</taxon>
        <taxon>Diplogasteromorpha</taxon>
        <taxon>Diplogasteroidea</taxon>
        <taxon>Neodiplogasteridae</taxon>
        <taxon>Pristionchus</taxon>
    </lineage>
</organism>
<feature type="compositionally biased region" description="Basic residues" evidence="1">
    <location>
        <begin position="499"/>
        <end position="508"/>
    </location>
</feature>
<comment type="caution">
    <text evidence="2">The sequence shown here is derived from an EMBL/GenBank/DDBJ whole genome shotgun (WGS) entry which is preliminary data.</text>
</comment>
<evidence type="ECO:0000256" key="1">
    <source>
        <dbReference type="SAM" id="MobiDB-lite"/>
    </source>
</evidence>
<evidence type="ECO:0000313" key="2">
    <source>
        <dbReference type="EMBL" id="GMR44285.1"/>
    </source>
</evidence>
<feature type="region of interest" description="Disordered" evidence="1">
    <location>
        <begin position="474"/>
        <end position="598"/>
    </location>
</feature>